<name>A0A0P6WFT0_9BACI</name>
<dbReference type="Gene3D" id="1.10.1660.10">
    <property type="match status" value="1"/>
</dbReference>
<dbReference type="GO" id="GO:0003677">
    <property type="term" value="F:DNA binding"/>
    <property type="evidence" value="ECO:0007669"/>
    <property type="project" value="UniProtKB-KW"/>
</dbReference>
<dbReference type="InterPro" id="IPR047057">
    <property type="entry name" value="MerR_fam"/>
</dbReference>
<dbReference type="PROSITE" id="PS50937">
    <property type="entry name" value="HTH_MERR_2"/>
    <property type="match status" value="1"/>
</dbReference>
<dbReference type="Pfam" id="PF13411">
    <property type="entry name" value="MerR_1"/>
    <property type="match status" value="1"/>
</dbReference>
<evidence type="ECO:0000313" key="5">
    <source>
        <dbReference type="Proteomes" id="UP000050398"/>
    </source>
</evidence>
<evidence type="ECO:0000259" key="3">
    <source>
        <dbReference type="PROSITE" id="PS50937"/>
    </source>
</evidence>
<keyword evidence="2" id="KW-0175">Coiled coil</keyword>
<dbReference type="AlphaFoldDB" id="A0A0P6WFT0"/>
<proteinExistence type="predicted"/>
<sequence length="136" mass="16125">MYRIGELSKLSKVSKRTIDYYTKMGLLKCDRSRNNYRYYHEEALADLKLIEQCQQMKMTLHEIKDRMILLKSNQVDQSVLEKQVNHIRNEMKHLHNELHEVLQALDTLGDEDRNRMLKQVSPQALALFQTLMVFSG</sequence>
<dbReference type="EMBL" id="LIXZ01000005">
    <property type="protein sequence ID" value="KPL60102.1"/>
    <property type="molecule type" value="Genomic_DNA"/>
</dbReference>
<dbReference type="SUPFAM" id="SSF46955">
    <property type="entry name" value="Putative DNA-binding domain"/>
    <property type="match status" value="1"/>
</dbReference>
<evidence type="ECO:0000256" key="1">
    <source>
        <dbReference type="ARBA" id="ARBA00023125"/>
    </source>
</evidence>
<accession>A0A0P6WFT0</accession>
<gene>
    <name evidence="4" type="ORF">AM506_08550</name>
</gene>
<dbReference type="PATRIC" id="fig|218284.4.peg.3337"/>
<dbReference type="RefSeq" id="WP_060672072.1">
    <property type="nucleotide sequence ID" value="NZ_JBCNGU010000018.1"/>
</dbReference>
<dbReference type="InterPro" id="IPR000551">
    <property type="entry name" value="MerR-type_HTH_dom"/>
</dbReference>
<feature type="domain" description="HTH merR-type" evidence="3">
    <location>
        <begin position="1"/>
        <end position="69"/>
    </location>
</feature>
<keyword evidence="1" id="KW-0238">DNA-binding</keyword>
<protein>
    <recommendedName>
        <fullName evidence="3">HTH merR-type domain-containing protein</fullName>
    </recommendedName>
</protein>
<dbReference type="PANTHER" id="PTHR30204:SF95">
    <property type="entry name" value="HTH-TYPE TRANSCRIPTIONAL REGULATOR CUER"/>
    <property type="match status" value="1"/>
</dbReference>
<dbReference type="Proteomes" id="UP000050398">
    <property type="component" value="Unassembled WGS sequence"/>
</dbReference>
<reference evidence="4 5" key="1">
    <citation type="submission" date="2015-08" db="EMBL/GenBank/DDBJ databases">
        <title>Draft Genome Sequence of Bacillus vietnamensis UCD-SED5.</title>
        <authorList>
            <person name="Lee R.D."/>
            <person name="Jospin G."/>
            <person name="Lang J.M."/>
            <person name="Coil D.A."/>
            <person name="Eisen J.A."/>
        </authorList>
    </citation>
    <scope>NUCLEOTIDE SEQUENCE [LARGE SCALE GENOMIC DNA]</scope>
    <source>
        <strain evidence="4 5">UCD-SED5</strain>
    </source>
</reference>
<evidence type="ECO:0000313" key="4">
    <source>
        <dbReference type="EMBL" id="KPL60102.1"/>
    </source>
</evidence>
<dbReference type="OrthoDB" id="166060at2"/>
<dbReference type="eggNOG" id="COG0789">
    <property type="taxonomic scope" value="Bacteria"/>
</dbReference>
<dbReference type="InterPro" id="IPR009061">
    <property type="entry name" value="DNA-bd_dom_put_sf"/>
</dbReference>
<feature type="coiled-coil region" evidence="2">
    <location>
        <begin position="77"/>
        <end position="104"/>
    </location>
</feature>
<evidence type="ECO:0000256" key="2">
    <source>
        <dbReference type="SAM" id="Coils"/>
    </source>
</evidence>
<organism evidence="4 5">
    <name type="scientific">Rossellomorea vietnamensis</name>
    <dbReference type="NCBI Taxonomy" id="218284"/>
    <lineage>
        <taxon>Bacteria</taxon>
        <taxon>Bacillati</taxon>
        <taxon>Bacillota</taxon>
        <taxon>Bacilli</taxon>
        <taxon>Bacillales</taxon>
        <taxon>Bacillaceae</taxon>
        <taxon>Rossellomorea</taxon>
    </lineage>
</organism>
<dbReference type="GO" id="GO:0003700">
    <property type="term" value="F:DNA-binding transcription factor activity"/>
    <property type="evidence" value="ECO:0007669"/>
    <property type="project" value="InterPro"/>
</dbReference>
<dbReference type="SMART" id="SM00422">
    <property type="entry name" value="HTH_MERR"/>
    <property type="match status" value="1"/>
</dbReference>
<dbReference type="PANTHER" id="PTHR30204">
    <property type="entry name" value="REDOX-CYCLING DRUG-SENSING TRANSCRIPTIONAL ACTIVATOR SOXR"/>
    <property type="match status" value="1"/>
</dbReference>
<comment type="caution">
    <text evidence="4">The sequence shown here is derived from an EMBL/GenBank/DDBJ whole genome shotgun (WGS) entry which is preliminary data.</text>
</comment>